<evidence type="ECO:0000313" key="4">
    <source>
        <dbReference type="Proteomes" id="UP000765509"/>
    </source>
</evidence>
<gene>
    <name evidence="3" type="ORF">O181_066750</name>
</gene>
<feature type="region of interest" description="Disordered" evidence="1">
    <location>
        <begin position="112"/>
        <end position="168"/>
    </location>
</feature>
<organism evidence="3 4">
    <name type="scientific">Austropuccinia psidii MF-1</name>
    <dbReference type="NCBI Taxonomy" id="1389203"/>
    <lineage>
        <taxon>Eukaryota</taxon>
        <taxon>Fungi</taxon>
        <taxon>Dikarya</taxon>
        <taxon>Basidiomycota</taxon>
        <taxon>Pucciniomycotina</taxon>
        <taxon>Pucciniomycetes</taxon>
        <taxon>Pucciniales</taxon>
        <taxon>Sphaerophragmiaceae</taxon>
        <taxon>Austropuccinia</taxon>
    </lineage>
</organism>
<feature type="chain" id="PRO_5040260797" evidence="2">
    <location>
        <begin position="36"/>
        <end position="168"/>
    </location>
</feature>
<dbReference type="AlphaFoldDB" id="A0A9Q3I5E5"/>
<protein>
    <submittedName>
        <fullName evidence="3">Uncharacterized protein</fullName>
    </submittedName>
</protein>
<evidence type="ECO:0000256" key="1">
    <source>
        <dbReference type="SAM" id="MobiDB-lite"/>
    </source>
</evidence>
<evidence type="ECO:0000313" key="3">
    <source>
        <dbReference type="EMBL" id="MBW0527035.1"/>
    </source>
</evidence>
<name>A0A9Q3I5E5_9BASI</name>
<dbReference type="EMBL" id="AVOT02033174">
    <property type="protein sequence ID" value="MBW0527035.1"/>
    <property type="molecule type" value="Genomic_DNA"/>
</dbReference>
<proteinExistence type="predicted"/>
<accession>A0A9Q3I5E5</accession>
<comment type="caution">
    <text evidence="3">The sequence shown here is derived from an EMBL/GenBank/DDBJ whole genome shotgun (WGS) entry which is preliminary data.</text>
</comment>
<dbReference type="Proteomes" id="UP000765509">
    <property type="component" value="Unassembled WGS sequence"/>
</dbReference>
<reference evidence="3" key="1">
    <citation type="submission" date="2021-03" db="EMBL/GenBank/DDBJ databases">
        <title>Draft genome sequence of rust myrtle Austropuccinia psidii MF-1, a brazilian biotype.</title>
        <authorList>
            <person name="Quecine M.C."/>
            <person name="Pachon D.M.R."/>
            <person name="Bonatelli M.L."/>
            <person name="Correr F.H."/>
            <person name="Franceschini L.M."/>
            <person name="Leite T.F."/>
            <person name="Margarido G.R.A."/>
            <person name="Almeida C.A."/>
            <person name="Ferrarezi J.A."/>
            <person name="Labate C.A."/>
        </authorList>
    </citation>
    <scope>NUCLEOTIDE SEQUENCE</scope>
    <source>
        <strain evidence="3">MF-1</strain>
    </source>
</reference>
<sequence>MNYLSIARQTKCSKAVYGYITIFFLLAFLVSNCQAGGKCGIGGCQAIGKHNNRPQWIYRCPCERIYAGTHVKETSPPFKTMQCAACLETTDHERERLATRWAIRCDEHRYDRPDHPNAPAHLKRTDSAAAHPPAANEGDSGPDAPAAAEGSNHPGPNVDLSLNSGWYR</sequence>
<keyword evidence="2" id="KW-0732">Signal</keyword>
<evidence type="ECO:0000256" key="2">
    <source>
        <dbReference type="SAM" id="SignalP"/>
    </source>
</evidence>
<keyword evidence="4" id="KW-1185">Reference proteome</keyword>
<feature type="signal peptide" evidence="2">
    <location>
        <begin position="1"/>
        <end position="35"/>
    </location>
</feature>